<dbReference type="Gene3D" id="3.30.70.240">
    <property type="match status" value="1"/>
</dbReference>
<dbReference type="HAMAP" id="MF_01471">
    <property type="entry name" value="Cas2"/>
    <property type="match status" value="1"/>
</dbReference>
<comment type="cofactor">
    <cofactor evidence="1 9">
        <name>Mg(2+)</name>
        <dbReference type="ChEBI" id="CHEBI:18420"/>
    </cofactor>
</comment>
<name>A0A2M7T7Y1_9ACTN</name>
<feature type="binding site" evidence="9">
    <location>
        <position position="8"/>
    </location>
    <ligand>
        <name>Mg(2+)</name>
        <dbReference type="ChEBI" id="CHEBI:18420"/>
        <note>catalytic</note>
    </ligand>
</feature>
<evidence type="ECO:0000256" key="9">
    <source>
        <dbReference type="HAMAP-Rule" id="MF_01471"/>
    </source>
</evidence>
<evidence type="ECO:0000256" key="5">
    <source>
        <dbReference type="ARBA" id="ARBA00022759"/>
    </source>
</evidence>
<dbReference type="PANTHER" id="PTHR34405:SF3">
    <property type="entry name" value="CRISPR-ASSOCIATED ENDORIBONUCLEASE CAS2 3"/>
    <property type="match status" value="1"/>
</dbReference>
<dbReference type="GO" id="GO:0046872">
    <property type="term" value="F:metal ion binding"/>
    <property type="evidence" value="ECO:0007669"/>
    <property type="project" value="UniProtKB-UniRule"/>
</dbReference>
<protein>
    <recommendedName>
        <fullName evidence="9">CRISPR-associated endoribonuclease Cas2</fullName>
        <ecNumber evidence="9">3.1.-.-</ecNumber>
    </recommendedName>
</protein>
<dbReference type="Pfam" id="PF09827">
    <property type="entry name" value="CRISPR_Cas2"/>
    <property type="match status" value="1"/>
</dbReference>
<keyword evidence="4 9" id="KW-0479">Metal-binding</keyword>
<evidence type="ECO:0000256" key="8">
    <source>
        <dbReference type="ARBA" id="ARBA00023118"/>
    </source>
</evidence>
<organism evidence="10 11">
    <name type="scientific">Candidatus Aquicultor secundus</name>
    <dbReference type="NCBI Taxonomy" id="1973895"/>
    <lineage>
        <taxon>Bacteria</taxon>
        <taxon>Bacillati</taxon>
        <taxon>Actinomycetota</taxon>
        <taxon>Candidatus Aquicultoria</taxon>
        <taxon>Candidatus Aquicultorales</taxon>
        <taxon>Candidatus Aquicultoraceae</taxon>
        <taxon>Candidatus Aquicultor</taxon>
    </lineage>
</organism>
<dbReference type="NCBIfam" id="TIGR01573">
    <property type="entry name" value="cas2"/>
    <property type="match status" value="1"/>
</dbReference>
<dbReference type="PANTHER" id="PTHR34405">
    <property type="entry name" value="CRISPR-ASSOCIATED ENDORIBONUCLEASE CAS2"/>
    <property type="match status" value="1"/>
</dbReference>
<dbReference type="EMBL" id="PFNG01000135">
    <property type="protein sequence ID" value="PIZ38859.1"/>
    <property type="molecule type" value="Genomic_DNA"/>
</dbReference>
<dbReference type="CDD" id="cd09725">
    <property type="entry name" value="Cas2_I_II_III"/>
    <property type="match status" value="1"/>
</dbReference>
<proteinExistence type="inferred from homology"/>
<dbReference type="InterPro" id="IPR019199">
    <property type="entry name" value="Virulence_VapD/CRISPR_Cas2"/>
</dbReference>
<dbReference type="GO" id="GO:0004521">
    <property type="term" value="F:RNA endonuclease activity"/>
    <property type="evidence" value="ECO:0007669"/>
    <property type="project" value="InterPro"/>
</dbReference>
<comment type="caution">
    <text evidence="10">The sequence shown here is derived from an EMBL/GenBank/DDBJ whole genome shotgun (WGS) entry which is preliminary data.</text>
</comment>
<evidence type="ECO:0000256" key="4">
    <source>
        <dbReference type="ARBA" id="ARBA00022723"/>
    </source>
</evidence>
<keyword evidence="6 9" id="KW-0378">Hydrolase</keyword>
<dbReference type="Proteomes" id="UP000230956">
    <property type="component" value="Unassembled WGS sequence"/>
</dbReference>
<comment type="similarity">
    <text evidence="2 9">Belongs to the CRISPR-associated endoribonuclease Cas2 protein family.</text>
</comment>
<evidence type="ECO:0000256" key="1">
    <source>
        <dbReference type="ARBA" id="ARBA00001946"/>
    </source>
</evidence>
<dbReference type="EC" id="3.1.-.-" evidence="9"/>
<reference evidence="11" key="1">
    <citation type="submission" date="2017-09" db="EMBL/GenBank/DDBJ databases">
        <title>Depth-based differentiation of microbial function through sediment-hosted aquifers and enrichment of novel symbionts in the deep terrestrial subsurface.</title>
        <authorList>
            <person name="Probst A.J."/>
            <person name="Ladd B."/>
            <person name="Jarett J.K."/>
            <person name="Geller-Mcgrath D.E."/>
            <person name="Sieber C.M.K."/>
            <person name="Emerson J.B."/>
            <person name="Anantharaman K."/>
            <person name="Thomas B.C."/>
            <person name="Malmstrom R."/>
            <person name="Stieglmeier M."/>
            <person name="Klingl A."/>
            <person name="Woyke T."/>
            <person name="Ryan C.M."/>
            <person name="Banfield J.F."/>
        </authorList>
    </citation>
    <scope>NUCLEOTIDE SEQUENCE [LARGE SCALE GENOMIC DNA]</scope>
</reference>
<dbReference type="GO" id="GO:0051607">
    <property type="term" value="P:defense response to virus"/>
    <property type="evidence" value="ECO:0007669"/>
    <property type="project" value="UniProtKB-UniRule"/>
</dbReference>
<evidence type="ECO:0000313" key="10">
    <source>
        <dbReference type="EMBL" id="PIZ38859.1"/>
    </source>
</evidence>
<keyword evidence="7 9" id="KW-0460">Magnesium</keyword>
<keyword evidence="3 9" id="KW-0540">Nuclease</keyword>
<dbReference type="GO" id="GO:0043571">
    <property type="term" value="P:maintenance of CRISPR repeat elements"/>
    <property type="evidence" value="ECO:0007669"/>
    <property type="project" value="UniProtKB-UniRule"/>
</dbReference>
<keyword evidence="5 9" id="KW-0255">Endonuclease</keyword>
<evidence type="ECO:0000256" key="2">
    <source>
        <dbReference type="ARBA" id="ARBA00009959"/>
    </source>
</evidence>
<accession>A0A2M7T7Y1</accession>
<gene>
    <name evidence="9 10" type="primary">cas2</name>
    <name evidence="10" type="ORF">COY37_05675</name>
</gene>
<dbReference type="InterPro" id="IPR021127">
    <property type="entry name" value="CRISPR_associated_Cas2"/>
</dbReference>
<dbReference type="AlphaFoldDB" id="A0A2M7T7Y1"/>
<evidence type="ECO:0000256" key="3">
    <source>
        <dbReference type="ARBA" id="ARBA00022722"/>
    </source>
</evidence>
<dbReference type="GO" id="GO:0016787">
    <property type="term" value="F:hydrolase activity"/>
    <property type="evidence" value="ECO:0007669"/>
    <property type="project" value="UniProtKB-KW"/>
</dbReference>
<dbReference type="SUPFAM" id="SSF143430">
    <property type="entry name" value="TTP0101/SSO1404-like"/>
    <property type="match status" value="1"/>
</dbReference>
<sequence>MQTLVIYDIPNDRIRNKISERCKDSGLLRIQYSAFIGELNHNRREELLLKLKHTLSENTGNIRIYPLCDKDLRLMKEIAVVESEDDE</sequence>
<comment type="subunit">
    <text evidence="9">Homodimer, forms a heterotetramer with a Cas1 homodimer.</text>
</comment>
<comment type="function">
    <text evidence="9">CRISPR (clustered regularly interspaced short palindromic repeat), is an adaptive immune system that provides protection against mobile genetic elements (viruses, transposable elements and conjugative plasmids). CRISPR clusters contain sequences complementary to antecedent mobile elements and target invading nucleic acids. CRISPR clusters are transcribed and processed into CRISPR RNA (crRNA). Functions as a ssRNA-specific endoribonuclease. Involved in the integration of spacer DNA into the CRISPR cassette.</text>
</comment>
<evidence type="ECO:0000256" key="7">
    <source>
        <dbReference type="ARBA" id="ARBA00022842"/>
    </source>
</evidence>
<dbReference type="RefSeq" id="WP_286678675.1">
    <property type="nucleotide sequence ID" value="NZ_MNXI01000096.1"/>
</dbReference>
<evidence type="ECO:0000313" key="11">
    <source>
        <dbReference type="Proteomes" id="UP000230956"/>
    </source>
</evidence>
<keyword evidence="8 9" id="KW-0051">Antiviral defense</keyword>
<evidence type="ECO:0000256" key="6">
    <source>
        <dbReference type="ARBA" id="ARBA00022801"/>
    </source>
</evidence>